<gene>
    <name evidence="1" type="ORF">GCM10008955_40080</name>
</gene>
<reference evidence="2" key="1">
    <citation type="journal article" date="2019" name="Int. J. Syst. Evol. Microbiol.">
        <title>The Global Catalogue of Microorganisms (GCM) 10K type strain sequencing project: providing services to taxonomists for standard genome sequencing and annotation.</title>
        <authorList>
            <consortium name="The Broad Institute Genomics Platform"/>
            <consortium name="The Broad Institute Genome Sequencing Center for Infectious Disease"/>
            <person name="Wu L."/>
            <person name="Ma J."/>
        </authorList>
    </citation>
    <scope>NUCLEOTIDE SEQUENCE [LARGE SCALE GENOMIC DNA]</scope>
    <source>
        <strain evidence="2">JCM 30331</strain>
    </source>
</reference>
<comment type="caution">
    <text evidence="1">The sequence shown here is derived from an EMBL/GenBank/DDBJ whole genome shotgun (WGS) entry which is preliminary data.</text>
</comment>
<protein>
    <submittedName>
        <fullName evidence="1">Uncharacterized protein</fullName>
    </submittedName>
</protein>
<organism evidence="1 2">
    <name type="scientific">Deinococcus malanensis</name>
    <dbReference type="NCBI Taxonomy" id="1706855"/>
    <lineage>
        <taxon>Bacteria</taxon>
        <taxon>Thermotogati</taxon>
        <taxon>Deinococcota</taxon>
        <taxon>Deinococci</taxon>
        <taxon>Deinococcales</taxon>
        <taxon>Deinococcaceae</taxon>
        <taxon>Deinococcus</taxon>
    </lineage>
</organism>
<keyword evidence="2" id="KW-1185">Reference proteome</keyword>
<dbReference type="Proteomes" id="UP000647587">
    <property type="component" value="Unassembled WGS sequence"/>
</dbReference>
<dbReference type="EMBL" id="BMPP01000031">
    <property type="protein sequence ID" value="GGK42304.1"/>
    <property type="molecule type" value="Genomic_DNA"/>
</dbReference>
<sequence>MLVIVPGDWDTVPEGVQELKQYLADEFGANLRVRKAMTPMKRPTPLFTGDWESGQRRAASRAVRSLLPQAFYTLDWLEETQ</sequence>
<proteinExistence type="predicted"/>
<accession>A0ABQ2F598</accession>
<name>A0ABQ2F598_9DEIO</name>
<evidence type="ECO:0000313" key="2">
    <source>
        <dbReference type="Proteomes" id="UP000647587"/>
    </source>
</evidence>
<evidence type="ECO:0000313" key="1">
    <source>
        <dbReference type="EMBL" id="GGK42304.1"/>
    </source>
</evidence>